<evidence type="ECO:0000313" key="2">
    <source>
        <dbReference type="Proteomes" id="UP000423274"/>
    </source>
</evidence>
<accession>A0AAP9KWG8</accession>
<name>A0AAP9KWG8_LACPA</name>
<reference evidence="1 2" key="1">
    <citation type="submission" date="2017-08" db="EMBL/GenBank/DDBJ databases">
        <title>Genome sequence, comparative genomics and functional analysis of the highly adhesive Lactobacillus paracasei Kobulty strain.</title>
        <authorList>
            <person name="Koryszewska-Baginska A."/>
            <person name="Grynberg M."/>
            <person name="Aleksandrzak-Piekarczyk T."/>
        </authorList>
    </citation>
    <scope>NUCLEOTIDE SEQUENCE [LARGE SCALE GENOMIC DNA]</scope>
    <source>
        <strain evidence="1 2">IBB3423</strain>
    </source>
</reference>
<dbReference type="AlphaFoldDB" id="A0AAP9KWG8"/>
<dbReference type="EMBL" id="CP022954">
    <property type="protein sequence ID" value="QGV19156.1"/>
    <property type="molecule type" value="Genomic_DNA"/>
</dbReference>
<evidence type="ECO:0000313" key="1">
    <source>
        <dbReference type="EMBL" id="QGV19156.1"/>
    </source>
</evidence>
<organism evidence="1 2">
    <name type="scientific">Lacticaseibacillus paracasei subsp. paracasei</name>
    <dbReference type="NCBI Taxonomy" id="47714"/>
    <lineage>
        <taxon>Bacteria</taxon>
        <taxon>Bacillati</taxon>
        <taxon>Bacillota</taxon>
        <taxon>Bacilli</taxon>
        <taxon>Lactobacillales</taxon>
        <taxon>Lactobacillaceae</taxon>
        <taxon>Lacticaseibacillus</taxon>
    </lineage>
</organism>
<dbReference type="Proteomes" id="UP000423274">
    <property type="component" value="Chromosome"/>
</dbReference>
<gene>
    <name evidence="1" type="ORF">LCAKO_2651</name>
</gene>
<proteinExistence type="predicted"/>
<sequence>MRFLTSKSADYFFSATKKHLPENQESVEPPNVDRMINAWRIVKLYEPSSDRTLSISLSHSFQGFKILDITDFLFHQVSLNFIQKEMERHISYILSIS</sequence>
<protein>
    <submittedName>
        <fullName evidence="1">Uncharacterized protein</fullName>
    </submittedName>
</protein>